<dbReference type="SUPFAM" id="SSF56349">
    <property type="entry name" value="DNA breaking-rejoining enzymes"/>
    <property type="match status" value="1"/>
</dbReference>
<gene>
    <name evidence="3" type="ORF">E1202_11995</name>
</gene>
<proteinExistence type="predicted"/>
<accession>A0A4R5BT60</accession>
<evidence type="ECO:0000259" key="2">
    <source>
        <dbReference type="Pfam" id="PF00589"/>
    </source>
</evidence>
<comment type="caution">
    <text evidence="3">The sequence shown here is derived from an EMBL/GenBank/DDBJ whole genome shotgun (WGS) entry which is preliminary data.</text>
</comment>
<name>A0A4R5BT60_9PSEU</name>
<dbReference type="GO" id="GO:0006310">
    <property type="term" value="P:DNA recombination"/>
    <property type="evidence" value="ECO:0007669"/>
    <property type="project" value="UniProtKB-KW"/>
</dbReference>
<dbReference type="Proteomes" id="UP000294723">
    <property type="component" value="Unassembled WGS sequence"/>
</dbReference>
<feature type="domain" description="Tyr recombinase" evidence="2">
    <location>
        <begin position="25"/>
        <end position="81"/>
    </location>
</feature>
<organism evidence="3 4">
    <name type="scientific">Saccharopolyspora karakumensis</name>
    <dbReference type="NCBI Taxonomy" id="2530386"/>
    <lineage>
        <taxon>Bacteria</taxon>
        <taxon>Bacillati</taxon>
        <taxon>Actinomycetota</taxon>
        <taxon>Actinomycetes</taxon>
        <taxon>Pseudonocardiales</taxon>
        <taxon>Pseudonocardiaceae</taxon>
        <taxon>Saccharopolyspora</taxon>
    </lineage>
</organism>
<dbReference type="AlphaFoldDB" id="A0A4R5BT60"/>
<dbReference type="GO" id="GO:0015074">
    <property type="term" value="P:DNA integration"/>
    <property type="evidence" value="ECO:0007669"/>
    <property type="project" value="InterPro"/>
</dbReference>
<dbReference type="Pfam" id="PF00589">
    <property type="entry name" value="Phage_integrase"/>
    <property type="match status" value="1"/>
</dbReference>
<evidence type="ECO:0000256" key="1">
    <source>
        <dbReference type="ARBA" id="ARBA00023172"/>
    </source>
</evidence>
<dbReference type="InterPro" id="IPR002104">
    <property type="entry name" value="Integrase_catalytic"/>
</dbReference>
<keyword evidence="1" id="KW-0233">DNA recombination</keyword>
<protein>
    <submittedName>
        <fullName evidence="3">Site-specific integrase</fullName>
    </submittedName>
</protein>
<dbReference type="InterPro" id="IPR013762">
    <property type="entry name" value="Integrase-like_cat_sf"/>
</dbReference>
<sequence>MAKAMATGIAAADLDPDTGRARLSYRRAAELFKHASDGWTLHDLRHSALTHAAEDGTPTPMLMTKSGHTSIRTLSRYARPSADALAAWHAERDPAARKKASQR</sequence>
<dbReference type="GO" id="GO:0003677">
    <property type="term" value="F:DNA binding"/>
    <property type="evidence" value="ECO:0007669"/>
    <property type="project" value="InterPro"/>
</dbReference>
<dbReference type="CDD" id="cd00397">
    <property type="entry name" value="DNA_BRE_C"/>
    <property type="match status" value="1"/>
</dbReference>
<reference evidence="3 4" key="1">
    <citation type="submission" date="2019-03" db="EMBL/GenBank/DDBJ databases">
        <title>Draft genome sequences of novel Actinobacteria.</title>
        <authorList>
            <person name="Sahin N."/>
            <person name="Ay H."/>
            <person name="Saygin H."/>
        </authorList>
    </citation>
    <scope>NUCLEOTIDE SEQUENCE [LARGE SCALE GENOMIC DNA]</scope>
    <source>
        <strain evidence="3 4">5K548</strain>
    </source>
</reference>
<dbReference type="Gene3D" id="1.10.443.10">
    <property type="entry name" value="Intergrase catalytic core"/>
    <property type="match status" value="1"/>
</dbReference>
<dbReference type="InterPro" id="IPR011010">
    <property type="entry name" value="DNA_brk_join_enz"/>
</dbReference>
<dbReference type="EMBL" id="SMLA01000013">
    <property type="protein sequence ID" value="TDD89219.1"/>
    <property type="molecule type" value="Genomic_DNA"/>
</dbReference>
<keyword evidence="4" id="KW-1185">Reference proteome</keyword>
<evidence type="ECO:0000313" key="4">
    <source>
        <dbReference type="Proteomes" id="UP000294723"/>
    </source>
</evidence>
<evidence type="ECO:0000313" key="3">
    <source>
        <dbReference type="EMBL" id="TDD89219.1"/>
    </source>
</evidence>